<keyword evidence="2" id="KW-0012">Acyltransferase</keyword>
<accession>A0ABV3XB57</accession>
<dbReference type="InterPro" id="IPR000182">
    <property type="entry name" value="GNAT_dom"/>
</dbReference>
<dbReference type="CDD" id="cd04301">
    <property type="entry name" value="NAT_SF"/>
    <property type="match status" value="1"/>
</dbReference>
<dbReference type="Gene3D" id="3.40.630.30">
    <property type="match status" value="1"/>
</dbReference>
<keyword evidence="3" id="KW-1185">Reference proteome</keyword>
<evidence type="ECO:0000313" key="3">
    <source>
        <dbReference type="Proteomes" id="UP001560045"/>
    </source>
</evidence>
<organism evidence="2 3">
    <name type="scientific">Geodermatophilus maliterrae</name>
    <dbReference type="NCBI Taxonomy" id="3162531"/>
    <lineage>
        <taxon>Bacteria</taxon>
        <taxon>Bacillati</taxon>
        <taxon>Actinomycetota</taxon>
        <taxon>Actinomycetes</taxon>
        <taxon>Geodermatophilales</taxon>
        <taxon>Geodermatophilaceae</taxon>
        <taxon>Geodermatophilus</taxon>
    </lineage>
</organism>
<proteinExistence type="predicted"/>
<dbReference type="InterPro" id="IPR016181">
    <property type="entry name" value="Acyl_CoA_acyltransferase"/>
</dbReference>
<dbReference type="SUPFAM" id="SSF55729">
    <property type="entry name" value="Acyl-CoA N-acyltransferases (Nat)"/>
    <property type="match status" value="1"/>
</dbReference>
<dbReference type="Proteomes" id="UP001560045">
    <property type="component" value="Unassembled WGS sequence"/>
</dbReference>
<feature type="domain" description="N-acetyltransferase" evidence="1">
    <location>
        <begin position="12"/>
        <end position="169"/>
    </location>
</feature>
<comment type="caution">
    <text evidence="2">The sequence shown here is derived from an EMBL/GenBank/DDBJ whole genome shotgun (WGS) entry which is preliminary data.</text>
</comment>
<dbReference type="EC" id="2.3.-.-" evidence="2"/>
<evidence type="ECO:0000259" key="1">
    <source>
        <dbReference type="PROSITE" id="PS51186"/>
    </source>
</evidence>
<protein>
    <submittedName>
        <fullName evidence="2">GNAT family N-acetyltransferase</fullName>
        <ecNumber evidence="2">2.3.-.-</ecNumber>
    </submittedName>
</protein>
<dbReference type="PROSITE" id="PS51186">
    <property type="entry name" value="GNAT"/>
    <property type="match status" value="1"/>
</dbReference>
<evidence type="ECO:0000313" key="2">
    <source>
        <dbReference type="EMBL" id="MEX5717788.1"/>
    </source>
</evidence>
<dbReference type="EMBL" id="JBFNXQ010000010">
    <property type="protein sequence ID" value="MEX5717788.1"/>
    <property type="molecule type" value="Genomic_DNA"/>
</dbReference>
<sequence length="182" mass="19702">MSTGADVEVSLLRTDELGAGARADVRALLAGVFAVDWTGSDWEHCLGGVHALVEEDGVLVGHGALVRRQLRHRGRAVRAGYLEGLAVRHDRRGRRIGAALMDRLESVIRGGFELGALSTTDAATGFYAARGWRSWRGRTSAFTPRGIEPTPEDDDGVRVLPVTADLDLDAELTCDWRAGDPW</sequence>
<dbReference type="Pfam" id="PF00583">
    <property type="entry name" value="Acetyltransf_1"/>
    <property type="match status" value="1"/>
</dbReference>
<gene>
    <name evidence="2" type="ORF">ABQ292_05325</name>
</gene>
<dbReference type="GO" id="GO:0016746">
    <property type="term" value="F:acyltransferase activity"/>
    <property type="evidence" value="ECO:0007669"/>
    <property type="project" value="UniProtKB-KW"/>
</dbReference>
<keyword evidence="2" id="KW-0808">Transferase</keyword>
<reference evidence="2 3" key="1">
    <citation type="submission" date="2024-06" db="EMBL/GenBank/DDBJ databases">
        <title>Draft genome sequence of Geodermatophilus badlandi, a novel member of the Geodermatophilaceae isolated from badland sedimentary rocks in the Red desert, Wyoming, USA.</title>
        <authorList>
            <person name="Ben Tekaya S."/>
            <person name="Nouioui I."/>
            <person name="Flores G.M."/>
            <person name="Shaal M.N."/>
            <person name="Bredoire F."/>
            <person name="Basile F."/>
            <person name="Van Diepen L."/>
            <person name="Ward N.L."/>
        </authorList>
    </citation>
    <scope>NUCLEOTIDE SEQUENCE [LARGE SCALE GENOMIC DNA]</scope>
    <source>
        <strain evidence="2 3">WL48A</strain>
    </source>
</reference>
<dbReference type="RefSeq" id="WP_369203991.1">
    <property type="nucleotide sequence ID" value="NZ_JBFNXQ010000010.1"/>
</dbReference>
<name>A0ABV3XB57_9ACTN</name>